<dbReference type="InParanoid" id="A7E5W5"/>
<dbReference type="Proteomes" id="UP000001312">
    <property type="component" value="Unassembled WGS sequence"/>
</dbReference>
<accession>A7E5W5</accession>
<dbReference type="AlphaFoldDB" id="A7E5W5"/>
<dbReference type="KEGG" id="ssl:SS1G_00690"/>
<sequence length="76" mass="8809">MIDEFLWFKGVRAGRYITFEELGESAPEKDDLHASRIQSESHYALQVTDTSDEDYQVQKVQFLWTAHTSSERQPSA</sequence>
<proteinExistence type="predicted"/>
<gene>
    <name evidence="1" type="ORF">SS1G_00690</name>
</gene>
<protein>
    <submittedName>
        <fullName evidence="1">Uncharacterized protein</fullName>
    </submittedName>
</protein>
<evidence type="ECO:0000313" key="2">
    <source>
        <dbReference type="Proteomes" id="UP000001312"/>
    </source>
</evidence>
<organism evidence="1 2">
    <name type="scientific">Sclerotinia sclerotiorum (strain ATCC 18683 / 1980 / Ss-1)</name>
    <name type="common">White mold</name>
    <name type="synonym">Whetzelinia sclerotiorum</name>
    <dbReference type="NCBI Taxonomy" id="665079"/>
    <lineage>
        <taxon>Eukaryota</taxon>
        <taxon>Fungi</taxon>
        <taxon>Dikarya</taxon>
        <taxon>Ascomycota</taxon>
        <taxon>Pezizomycotina</taxon>
        <taxon>Leotiomycetes</taxon>
        <taxon>Helotiales</taxon>
        <taxon>Sclerotiniaceae</taxon>
        <taxon>Sclerotinia</taxon>
    </lineage>
</organism>
<name>A7E5W5_SCLS1</name>
<keyword evidence="2" id="KW-1185">Reference proteome</keyword>
<dbReference type="EMBL" id="CH476621">
    <property type="protein sequence ID" value="EDN91287.1"/>
    <property type="molecule type" value="Genomic_DNA"/>
</dbReference>
<reference evidence="2" key="1">
    <citation type="journal article" date="2011" name="PLoS Genet.">
        <title>Genomic analysis of the necrotrophic fungal pathogens Sclerotinia sclerotiorum and Botrytis cinerea.</title>
        <authorList>
            <person name="Amselem J."/>
            <person name="Cuomo C.A."/>
            <person name="van Kan J.A."/>
            <person name="Viaud M."/>
            <person name="Benito E.P."/>
            <person name="Couloux A."/>
            <person name="Coutinho P.M."/>
            <person name="de Vries R.P."/>
            <person name="Dyer P.S."/>
            <person name="Fillinger S."/>
            <person name="Fournier E."/>
            <person name="Gout L."/>
            <person name="Hahn M."/>
            <person name="Kohn L."/>
            <person name="Lapalu N."/>
            <person name="Plummer K.M."/>
            <person name="Pradier J.M."/>
            <person name="Quevillon E."/>
            <person name="Sharon A."/>
            <person name="Simon A."/>
            <person name="ten Have A."/>
            <person name="Tudzynski B."/>
            <person name="Tudzynski P."/>
            <person name="Wincker P."/>
            <person name="Andrew M."/>
            <person name="Anthouard V."/>
            <person name="Beever R.E."/>
            <person name="Beffa R."/>
            <person name="Benoit I."/>
            <person name="Bouzid O."/>
            <person name="Brault B."/>
            <person name="Chen Z."/>
            <person name="Choquer M."/>
            <person name="Collemare J."/>
            <person name="Cotton P."/>
            <person name="Danchin E.G."/>
            <person name="Da Silva C."/>
            <person name="Gautier A."/>
            <person name="Giraud C."/>
            <person name="Giraud T."/>
            <person name="Gonzalez C."/>
            <person name="Grossetete S."/>
            <person name="Guldener U."/>
            <person name="Henrissat B."/>
            <person name="Howlett B.J."/>
            <person name="Kodira C."/>
            <person name="Kretschmer M."/>
            <person name="Lappartient A."/>
            <person name="Leroch M."/>
            <person name="Levis C."/>
            <person name="Mauceli E."/>
            <person name="Neuveglise C."/>
            <person name="Oeser B."/>
            <person name="Pearson M."/>
            <person name="Poulain J."/>
            <person name="Poussereau N."/>
            <person name="Quesneville H."/>
            <person name="Rascle C."/>
            <person name="Schumacher J."/>
            <person name="Segurens B."/>
            <person name="Sexton A."/>
            <person name="Silva E."/>
            <person name="Sirven C."/>
            <person name="Soanes D.M."/>
            <person name="Talbot N.J."/>
            <person name="Templeton M."/>
            <person name="Yandava C."/>
            <person name="Yarden O."/>
            <person name="Zeng Q."/>
            <person name="Rollins J.A."/>
            <person name="Lebrun M.H."/>
            <person name="Dickman M."/>
        </authorList>
    </citation>
    <scope>NUCLEOTIDE SEQUENCE [LARGE SCALE GENOMIC DNA]</scope>
    <source>
        <strain evidence="2">ATCC 18683 / 1980 / Ss-1</strain>
    </source>
</reference>
<dbReference type="RefSeq" id="XP_001598601.1">
    <property type="nucleotide sequence ID" value="XM_001598551.1"/>
</dbReference>
<evidence type="ECO:0000313" key="1">
    <source>
        <dbReference type="EMBL" id="EDN91287.1"/>
    </source>
</evidence>
<dbReference type="HOGENOM" id="CLU_2655947_0_0_1"/>
<dbReference type="GeneID" id="5494910"/>